<evidence type="ECO:0008006" key="7">
    <source>
        <dbReference type="Google" id="ProtNLM"/>
    </source>
</evidence>
<dbReference type="InterPro" id="IPR008735">
    <property type="entry name" value="PSP94"/>
</dbReference>
<reference evidence="5" key="2">
    <citation type="submission" date="2025-09" db="UniProtKB">
        <authorList>
            <consortium name="Ensembl"/>
        </authorList>
    </citation>
    <scope>IDENTIFICATION</scope>
</reference>
<sequence length="103" mass="11742">ATLTCFNLRYLNVSYDSFFHVTETENQTHCQDNVDLTWHLKESNWTNSKCLDCNCKSCCTGYATPVKFPKDCVSVFDEKTCQYIVHKKDDPSALCPIYAAVGK</sequence>
<keyword evidence="6" id="KW-1185">Reference proteome</keyword>
<proteinExistence type="inferred from homology"/>
<accession>A0A3Q2CTC4</accession>
<keyword evidence="3" id="KW-0964">Secreted</keyword>
<evidence type="ECO:0000256" key="1">
    <source>
        <dbReference type="ARBA" id="ARBA00004613"/>
    </source>
</evidence>
<organism evidence="5 6">
    <name type="scientific">Cyprinodon variegatus</name>
    <name type="common">Sheepshead minnow</name>
    <dbReference type="NCBI Taxonomy" id="28743"/>
    <lineage>
        <taxon>Eukaryota</taxon>
        <taxon>Metazoa</taxon>
        <taxon>Chordata</taxon>
        <taxon>Craniata</taxon>
        <taxon>Vertebrata</taxon>
        <taxon>Euteleostomi</taxon>
        <taxon>Actinopterygii</taxon>
        <taxon>Neopterygii</taxon>
        <taxon>Teleostei</taxon>
        <taxon>Neoteleostei</taxon>
        <taxon>Acanthomorphata</taxon>
        <taxon>Ovalentaria</taxon>
        <taxon>Atherinomorphae</taxon>
        <taxon>Cyprinodontiformes</taxon>
        <taxon>Cyprinodontidae</taxon>
        <taxon>Cyprinodon</taxon>
    </lineage>
</organism>
<comment type="subcellular location">
    <subcellularLocation>
        <location evidence="1">Secreted</location>
    </subcellularLocation>
</comment>
<dbReference type="GeneTree" id="ENSGT00940000168891"/>
<dbReference type="Proteomes" id="UP000265020">
    <property type="component" value="Unassembled WGS sequence"/>
</dbReference>
<evidence type="ECO:0000256" key="3">
    <source>
        <dbReference type="ARBA" id="ARBA00022525"/>
    </source>
</evidence>
<dbReference type="AlphaFoldDB" id="A0A3Q2CTC4"/>
<evidence type="ECO:0000313" key="5">
    <source>
        <dbReference type="Ensembl" id="ENSCVAP00000008898.1"/>
    </source>
</evidence>
<dbReference type="Gene3D" id="2.60.40.1900">
    <property type="entry name" value="Beta-microseminoprotein (PSP94) domain"/>
    <property type="match status" value="1"/>
</dbReference>
<name>A0A3Q2CTC4_CYPVA</name>
<evidence type="ECO:0000256" key="4">
    <source>
        <dbReference type="ARBA" id="ARBA00023157"/>
    </source>
</evidence>
<dbReference type="PANTHER" id="PTHR10500:SF7">
    <property type="entry name" value="BETA-MICROSEMINOPROTEIN"/>
    <property type="match status" value="1"/>
</dbReference>
<evidence type="ECO:0000256" key="2">
    <source>
        <dbReference type="ARBA" id="ARBA00010352"/>
    </source>
</evidence>
<keyword evidence="4" id="KW-1015">Disulfide bond</keyword>
<dbReference type="Ensembl" id="ENSCVAT00000000854.1">
    <property type="protein sequence ID" value="ENSCVAP00000008898.1"/>
    <property type="gene ID" value="ENSCVAG00000010773.1"/>
</dbReference>
<dbReference type="GO" id="GO:0005576">
    <property type="term" value="C:extracellular region"/>
    <property type="evidence" value="ECO:0007669"/>
    <property type="project" value="UniProtKB-SubCell"/>
</dbReference>
<comment type="similarity">
    <text evidence="2">Belongs to the beta-microseminoprotein family.</text>
</comment>
<evidence type="ECO:0000313" key="6">
    <source>
        <dbReference type="Proteomes" id="UP000265020"/>
    </source>
</evidence>
<dbReference type="PANTHER" id="PTHR10500">
    <property type="entry name" value="BETA-MICROSEMINOPROTEIN"/>
    <property type="match status" value="1"/>
</dbReference>
<reference evidence="5" key="1">
    <citation type="submission" date="2025-08" db="UniProtKB">
        <authorList>
            <consortium name="Ensembl"/>
        </authorList>
    </citation>
    <scope>IDENTIFICATION</scope>
</reference>
<dbReference type="OMA" id="CEYIVRR"/>
<dbReference type="Pfam" id="PF05825">
    <property type="entry name" value="PSP94"/>
    <property type="match status" value="1"/>
</dbReference>
<protein>
    <recommendedName>
        <fullName evidence="7">Beta-microseminoprotein</fullName>
    </recommendedName>
</protein>